<feature type="transmembrane region" description="Helical" evidence="1">
    <location>
        <begin position="260"/>
        <end position="277"/>
    </location>
</feature>
<gene>
    <name evidence="2" type="ORF">EB796_022193</name>
</gene>
<dbReference type="Proteomes" id="UP000593567">
    <property type="component" value="Unassembled WGS sequence"/>
</dbReference>
<evidence type="ECO:0000313" key="2">
    <source>
        <dbReference type="EMBL" id="KAF6019501.1"/>
    </source>
</evidence>
<keyword evidence="1" id="KW-0472">Membrane</keyword>
<sequence length="289" mass="32211">MLYLSHHNIFIKKMVKDRLIWKKRMQAIYNQAKITAAENVQREHPKFSKNPRSVSPPLVNTRCLVICKVCSISRTGRTLTGCYSPKIKSSQSYNLPSAFGNSPSRYKLNAGGGTAGKAYTQHVYIRKSNNRIYTRGPAKSVQLDDSGENIVTGEDIIAGEEVLEFKSKRTYTQPKILPPPNISSKNLGSVQSKPNIYQPAMSSHVKSSRISLAPSLPSVSGKCQSITRFCGDQWVSYTLVTTCMFLLKFMILLNIQCLRLIILSSLIICVLGSNFVTRQSRKASNSKLV</sequence>
<dbReference type="EMBL" id="VXIV02003224">
    <property type="protein sequence ID" value="KAF6019501.1"/>
    <property type="molecule type" value="Genomic_DNA"/>
</dbReference>
<keyword evidence="3" id="KW-1185">Reference proteome</keyword>
<reference evidence="2" key="1">
    <citation type="submission" date="2020-06" db="EMBL/GenBank/DDBJ databases">
        <title>Draft genome of Bugula neritina, a colonial animal packing powerful symbionts and potential medicines.</title>
        <authorList>
            <person name="Rayko M."/>
        </authorList>
    </citation>
    <scope>NUCLEOTIDE SEQUENCE [LARGE SCALE GENOMIC DNA]</scope>
    <source>
        <strain evidence="2">Kwan_BN1</strain>
    </source>
</reference>
<evidence type="ECO:0000256" key="1">
    <source>
        <dbReference type="SAM" id="Phobius"/>
    </source>
</evidence>
<keyword evidence="1" id="KW-0812">Transmembrane</keyword>
<evidence type="ECO:0000313" key="3">
    <source>
        <dbReference type="Proteomes" id="UP000593567"/>
    </source>
</evidence>
<name>A0A7J7J1E5_BUGNE</name>
<proteinExistence type="predicted"/>
<accession>A0A7J7J1E5</accession>
<organism evidence="2 3">
    <name type="scientific">Bugula neritina</name>
    <name type="common">Brown bryozoan</name>
    <name type="synonym">Sertularia neritina</name>
    <dbReference type="NCBI Taxonomy" id="10212"/>
    <lineage>
        <taxon>Eukaryota</taxon>
        <taxon>Metazoa</taxon>
        <taxon>Spiralia</taxon>
        <taxon>Lophotrochozoa</taxon>
        <taxon>Bryozoa</taxon>
        <taxon>Gymnolaemata</taxon>
        <taxon>Cheilostomatida</taxon>
        <taxon>Flustrina</taxon>
        <taxon>Buguloidea</taxon>
        <taxon>Bugulidae</taxon>
        <taxon>Bugula</taxon>
    </lineage>
</organism>
<keyword evidence="1" id="KW-1133">Transmembrane helix</keyword>
<dbReference type="AlphaFoldDB" id="A0A7J7J1E5"/>
<protein>
    <submittedName>
        <fullName evidence="2">Uncharacterized protein</fullName>
    </submittedName>
</protein>
<comment type="caution">
    <text evidence="2">The sequence shown here is derived from an EMBL/GenBank/DDBJ whole genome shotgun (WGS) entry which is preliminary data.</text>
</comment>